<dbReference type="RefSeq" id="WP_133155641.1">
    <property type="nucleotide sequence ID" value="NZ_CP037867.1"/>
</dbReference>
<keyword evidence="3" id="KW-0479">Metal-binding</keyword>
<keyword evidence="7" id="KW-0472">Membrane</keyword>
<feature type="transmembrane region" description="Helical" evidence="7">
    <location>
        <begin position="82"/>
        <end position="103"/>
    </location>
</feature>
<evidence type="ECO:0000256" key="6">
    <source>
        <dbReference type="ARBA" id="ARBA00023014"/>
    </source>
</evidence>
<keyword evidence="6" id="KW-0411">Iron-sulfur</keyword>
<dbReference type="PANTHER" id="PTHR30176">
    <property type="entry name" value="FERREDOXIN-TYPE PROTEIN NAPH"/>
    <property type="match status" value="1"/>
</dbReference>
<evidence type="ECO:0000256" key="5">
    <source>
        <dbReference type="ARBA" id="ARBA00023004"/>
    </source>
</evidence>
<evidence type="ECO:0000256" key="2">
    <source>
        <dbReference type="ARBA" id="ARBA00022485"/>
    </source>
</evidence>
<dbReference type="Pfam" id="PF11614">
    <property type="entry name" value="FixG_C"/>
    <property type="match status" value="1"/>
</dbReference>
<dbReference type="PANTHER" id="PTHR30176:SF3">
    <property type="entry name" value="FERREDOXIN-TYPE PROTEIN NAPH"/>
    <property type="match status" value="1"/>
</dbReference>
<keyword evidence="2" id="KW-0004">4Fe-4S</keyword>
<dbReference type="PROSITE" id="PS51379">
    <property type="entry name" value="4FE4S_FER_2"/>
    <property type="match status" value="1"/>
</dbReference>
<keyword evidence="5" id="KW-0408">Iron</keyword>
<name>A0A4P6WWG9_HYDPS</name>
<keyword evidence="10" id="KW-1185">Reference proteome</keyword>
<dbReference type="Gene3D" id="2.60.40.10">
    <property type="entry name" value="Immunoglobulins"/>
    <property type="match status" value="1"/>
</dbReference>
<feature type="domain" description="4Fe-4S ferredoxin-type" evidence="8">
    <location>
        <begin position="255"/>
        <end position="282"/>
    </location>
</feature>
<gene>
    <name evidence="9" type="ORF">HPF_02320</name>
</gene>
<dbReference type="Pfam" id="PF13746">
    <property type="entry name" value="Fer4_18"/>
    <property type="match status" value="1"/>
</dbReference>
<evidence type="ECO:0000256" key="4">
    <source>
        <dbReference type="ARBA" id="ARBA00022982"/>
    </source>
</evidence>
<dbReference type="KEGG" id="hpse:HPF_02320"/>
<keyword evidence="7" id="KW-0812">Transmembrane</keyword>
<protein>
    <submittedName>
        <fullName evidence="9">Ubp3 associated protein Bre5</fullName>
    </submittedName>
</protein>
<sequence length="475" mass="52975">MSIPSPAANAQPGGSLYESRIKIYPRSVTGVFARWRWVMVWVTQLFFYGMPWLQWNGRQALLFDLEQRRFYVLGLVLQPQDFIYLAALLVISALALFFFTAIAGRLWCGYSCPQTVYTEMFLWIERKTEGDRSARMRLDAQPWSLNKLSRKGAKQAGWIGLALLTGFTFVGFFHPIRELAPALLNPAQSPWLWFWVLFYAAATYGNAGYLREQMCKYMCPYARFQSALIDMDSLVIAYDSARGENRGPRSRKAEERPAGLGDCVDCTLCVQVCPTGIDIRNGLQNECIACAACIDVCDDVMDKMGYPQGLIRYTTGNAVAKGWSARQMLRRVWRPRVLIYGTLLAGLTGAWLWSLGHRSDVDAVLIKDRGALARMVDRGAIENTYRLQVTNSQETARRFRLAVDGVPGLRIDSATTLSVEAAGSASVPLRLVLPAEAAQPHAGQTLRATVSVTPEGAEDGNERAVRIDAAFIVPR</sequence>
<dbReference type="Proteomes" id="UP000293912">
    <property type="component" value="Chromosome"/>
</dbReference>
<keyword evidence="1" id="KW-0813">Transport</keyword>
<dbReference type="InterPro" id="IPR013783">
    <property type="entry name" value="Ig-like_fold"/>
</dbReference>
<dbReference type="AlphaFoldDB" id="A0A4P6WWG9"/>
<dbReference type="InterPro" id="IPR014116">
    <property type="entry name" value="Cyt_c_oxidase_cbb3_FixG"/>
</dbReference>
<evidence type="ECO:0000259" key="8">
    <source>
        <dbReference type="PROSITE" id="PS51379"/>
    </source>
</evidence>
<evidence type="ECO:0000256" key="1">
    <source>
        <dbReference type="ARBA" id="ARBA00022448"/>
    </source>
</evidence>
<keyword evidence="4" id="KW-0249">Electron transport</keyword>
<dbReference type="GO" id="GO:0051539">
    <property type="term" value="F:4 iron, 4 sulfur cluster binding"/>
    <property type="evidence" value="ECO:0007669"/>
    <property type="project" value="UniProtKB-KW"/>
</dbReference>
<accession>A0A4P6WWG9</accession>
<feature type="transmembrane region" description="Helical" evidence="7">
    <location>
        <begin position="156"/>
        <end position="176"/>
    </location>
</feature>
<feature type="transmembrane region" description="Helical" evidence="7">
    <location>
        <begin position="337"/>
        <end position="356"/>
    </location>
</feature>
<dbReference type="InterPro" id="IPR032879">
    <property type="entry name" value="FixG_C"/>
</dbReference>
<evidence type="ECO:0000256" key="7">
    <source>
        <dbReference type="SAM" id="Phobius"/>
    </source>
</evidence>
<dbReference type="InterPro" id="IPR009051">
    <property type="entry name" value="Helical_ferredxn"/>
</dbReference>
<dbReference type="Gene3D" id="1.10.1060.10">
    <property type="entry name" value="Alpha-helical ferredoxin"/>
    <property type="match status" value="1"/>
</dbReference>
<dbReference type="InterPro" id="IPR017900">
    <property type="entry name" value="4Fe4S_Fe_S_CS"/>
</dbReference>
<dbReference type="EMBL" id="CP037867">
    <property type="protein sequence ID" value="QBM26498.1"/>
    <property type="molecule type" value="Genomic_DNA"/>
</dbReference>
<dbReference type="SUPFAM" id="SSF54862">
    <property type="entry name" value="4Fe-4S ferredoxins"/>
    <property type="match status" value="1"/>
</dbReference>
<dbReference type="Pfam" id="PF12801">
    <property type="entry name" value="Fer4_5"/>
    <property type="match status" value="1"/>
</dbReference>
<reference evidence="9 10" key="1">
    <citation type="submission" date="2019-03" db="EMBL/GenBank/DDBJ databases">
        <authorList>
            <person name="Sebastian G."/>
            <person name="Baumann P."/>
            <person name="Ruckert C."/>
            <person name="Kalinowski J."/>
            <person name="Nebel B."/>
            <person name="Takors R."/>
            <person name="Blombach B."/>
        </authorList>
    </citation>
    <scope>NUCLEOTIDE SEQUENCE [LARGE SCALE GENOMIC DNA]</scope>
    <source>
        <strain evidence="9 10">DSM 1084</strain>
    </source>
</reference>
<evidence type="ECO:0000256" key="3">
    <source>
        <dbReference type="ARBA" id="ARBA00022723"/>
    </source>
</evidence>
<dbReference type="InterPro" id="IPR051684">
    <property type="entry name" value="Electron_Trans/Redox"/>
</dbReference>
<dbReference type="NCBIfam" id="TIGR02745">
    <property type="entry name" value="ccoG_rdxA_fixG"/>
    <property type="match status" value="1"/>
</dbReference>
<feature type="transmembrane region" description="Helical" evidence="7">
    <location>
        <begin position="35"/>
        <end position="55"/>
    </location>
</feature>
<keyword evidence="7" id="KW-1133">Transmembrane helix</keyword>
<feature type="transmembrane region" description="Helical" evidence="7">
    <location>
        <begin position="191"/>
        <end position="210"/>
    </location>
</feature>
<evidence type="ECO:0000313" key="10">
    <source>
        <dbReference type="Proteomes" id="UP000293912"/>
    </source>
</evidence>
<dbReference type="PROSITE" id="PS00198">
    <property type="entry name" value="4FE4S_FER_1"/>
    <property type="match status" value="1"/>
</dbReference>
<organism evidence="9 10">
    <name type="scientific">Hydrogenophaga pseudoflava</name>
    <name type="common">Pseudomonas carboxydoflava</name>
    <dbReference type="NCBI Taxonomy" id="47421"/>
    <lineage>
        <taxon>Bacteria</taxon>
        <taxon>Pseudomonadati</taxon>
        <taxon>Pseudomonadota</taxon>
        <taxon>Betaproteobacteria</taxon>
        <taxon>Burkholderiales</taxon>
        <taxon>Comamonadaceae</taxon>
        <taxon>Hydrogenophaga</taxon>
    </lineage>
</organism>
<dbReference type="GO" id="GO:0046872">
    <property type="term" value="F:metal ion binding"/>
    <property type="evidence" value="ECO:0007669"/>
    <property type="project" value="UniProtKB-KW"/>
</dbReference>
<dbReference type="GO" id="GO:0005886">
    <property type="term" value="C:plasma membrane"/>
    <property type="evidence" value="ECO:0007669"/>
    <property type="project" value="TreeGrafter"/>
</dbReference>
<evidence type="ECO:0000313" key="9">
    <source>
        <dbReference type="EMBL" id="QBM26498.1"/>
    </source>
</evidence>
<proteinExistence type="predicted"/>
<dbReference type="InterPro" id="IPR017896">
    <property type="entry name" value="4Fe4S_Fe-S-bd"/>
</dbReference>